<gene>
    <name evidence="5" type="ORF">RM423_05365</name>
</gene>
<dbReference type="Pfam" id="PF01047">
    <property type="entry name" value="MarR"/>
    <property type="match status" value="1"/>
</dbReference>
<feature type="domain" description="HTH marR-type" evidence="4">
    <location>
        <begin position="14"/>
        <end position="145"/>
    </location>
</feature>
<keyword evidence="6" id="KW-1185">Reference proteome</keyword>
<dbReference type="RefSeq" id="WP_311421976.1">
    <property type="nucleotide sequence ID" value="NZ_JAVREH010000005.1"/>
</dbReference>
<keyword evidence="1" id="KW-0805">Transcription regulation</keyword>
<dbReference type="PANTHER" id="PTHR39515">
    <property type="entry name" value="CONSERVED PROTEIN"/>
    <property type="match status" value="1"/>
</dbReference>
<dbReference type="Proteomes" id="UP001183176">
    <property type="component" value="Unassembled WGS sequence"/>
</dbReference>
<dbReference type="SMART" id="SM00347">
    <property type="entry name" value="HTH_MARR"/>
    <property type="match status" value="1"/>
</dbReference>
<evidence type="ECO:0000259" key="4">
    <source>
        <dbReference type="PROSITE" id="PS50995"/>
    </source>
</evidence>
<organism evidence="5 6">
    <name type="scientific">Jatrophihabitans lederbergiae</name>
    <dbReference type="NCBI Taxonomy" id="3075547"/>
    <lineage>
        <taxon>Bacteria</taxon>
        <taxon>Bacillati</taxon>
        <taxon>Actinomycetota</taxon>
        <taxon>Actinomycetes</taxon>
        <taxon>Jatrophihabitantales</taxon>
        <taxon>Jatrophihabitantaceae</taxon>
        <taxon>Jatrophihabitans</taxon>
    </lineage>
</organism>
<dbReference type="PANTHER" id="PTHR39515:SF2">
    <property type="entry name" value="HTH-TYPE TRANSCRIPTIONAL REGULATOR RV0880"/>
    <property type="match status" value="1"/>
</dbReference>
<dbReference type="InterPro" id="IPR052526">
    <property type="entry name" value="HTH-type_Bedaq_tolerance"/>
</dbReference>
<dbReference type="EMBL" id="JAVREH010000005">
    <property type="protein sequence ID" value="MDT0260819.1"/>
    <property type="molecule type" value="Genomic_DNA"/>
</dbReference>
<dbReference type="InterPro" id="IPR036390">
    <property type="entry name" value="WH_DNA-bd_sf"/>
</dbReference>
<dbReference type="InterPro" id="IPR036388">
    <property type="entry name" value="WH-like_DNA-bd_sf"/>
</dbReference>
<proteinExistence type="predicted"/>
<dbReference type="Gene3D" id="1.10.10.10">
    <property type="entry name" value="Winged helix-like DNA-binding domain superfamily/Winged helix DNA-binding domain"/>
    <property type="match status" value="1"/>
</dbReference>
<comment type="caution">
    <text evidence="5">The sequence shown here is derived from an EMBL/GenBank/DDBJ whole genome shotgun (WGS) entry which is preliminary data.</text>
</comment>
<evidence type="ECO:0000313" key="5">
    <source>
        <dbReference type="EMBL" id="MDT0260819.1"/>
    </source>
</evidence>
<dbReference type="InterPro" id="IPR023187">
    <property type="entry name" value="Tscrpt_reg_MarR-type_CS"/>
</dbReference>
<evidence type="ECO:0000313" key="6">
    <source>
        <dbReference type="Proteomes" id="UP001183176"/>
    </source>
</evidence>
<sequence>MSAQSAEMTTAELASSLRLSLLRAARRIRSQRVNTTATLSQLSALATVNKCGPLSAGEIAAVERVQPPSMTKILAALEASGWVARASHPDDRRQSIISITDAGRQLMAEETRARDEWLAERLVDFSAEDIQKLRDAVGVLDRLGSE</sequence>
<name>A0ABU2J753_9ACTN</name>
<protein>
    <submittedName>
        <fullName evidence="5">MarR family transcriptional regulator</fullName>
    </submittedName>
</protein>
<keyword evidence="2" id="KW-0238">DNA-binding</keyword>
<dbReference type="PRINTS" id="PR00598">
    <property type="entry name" value="HTHMARR"/>
</dbReference>
<evidence type="ECO:0000256" key="1">
    <source>
        <dbReference type="ARBA" id="ARBA00023015"/>
    </source>
</evidence>
<keyword evidence="3" id="KW-0804">Transcription</keyword>
<dbReference type="PROSITE" id="PS50995">
    <property type="entry name" value="HTH_MARR_2"/>
    <property type="match status" value="1"/>
</dbReference>
<dbReference type="PROSITE" id="PS01117">
    <property type="entry name" value="HTH_MARR_1"/>
    <property type="match status" value="1"/>
</dbReference>
<evidence type="ECO:0000256" key="3">
    <source>
        <dbReference type="ARBA" id="ARBA00023163"/>
    </source>
</evidence>
<evidence type="ECO:0000256" key="2">
    <source>
        <dbReference type="ARBA" id="ARBA00023125"/>
    </source>
</evidence>
<accession>A0ABU2J753</accession>
<dbReference type="SUPFAM" id="SSF46785">
    <property type="entry name" value="Winged helix' DNA-binding domain"/>
    <property type="match status" value="1"/>
</dbReference>
<dbReference type="InterPro" id="IPR000835">
    <property type="entry name" value="HTH_MarR-typ"/>
</dbReference>
<reference evidence="6" key="1">
    <citation type="submission" date="2023-07" db="EMBL/GenBank/DDBJ databases">
        <title>30 novel species of actinomycetes from the DSMZ collection.</title>
        <authorList>
            <person name="Nouioui I."/>
        </authorList>
    </citation>
    <scope>NUCLEOTIDE SEQUENCE [LARGE SCALE GENOMIC DNA]</scope>
    <source>
        <strain evidence="6">DSM 44399</strain>
    </source>
</reference>